<evidence type="ECO:0000256" key="1">
    <source>
        <dbReference type="SAM" id="MobiDB-lite"/>
    </source>
</evidence>
<proteinExistence type="predicted"/>
<dbReference type="AlphaFoldDB" id="A0A2I1GNK7"/>
<name>A0A2I1GNK7_9GLOM</name>
<organism evidence="2 3">
    <name type="scientific">Rhizophagus irregularis</name>
    <dbReference type="NCBI Taxonomy" id="588596"/>
    <lineage>
        <taxon>Eukaryota</taxon>
        <taxon>Fungi</taxon>
        <taxon>Fungi incertae sedis</taxon>
        <taxon>Mucoromycota</taxon>
        <taxon>Glomeromycotina</taxon>
        <taxon>Glomeromycetes</taxon>
        <taxon>Glomerales</taxon>
        <taxon>Glomeraceae</taxon>
        <taxon>Rhizophagus</taxon>
    </lineage>
</organism>
<sequence>MSIIEPFKQAKISKKLTKKLLLKFLFDLHHDIYDNLRKTRSKKWKEFKTINHISKRSFSSQPRQKRRRNTHNDSIHDDITPMGYTNPFMISQRSLDNSIFWIYLTSSNFLHNLD</sequence>
<gene>
    <name evidence="2" type="ORF">RhiirA4_463756</name>
</gene>
<reference evidence="2 3" key="1">
    <citation type="submission" date="2015-10" db="EMBL/GenBank/DDBJ databases">
        <title>Genome analyses suggest a sexual origin of heterokaryosis in a supposedly ancient asexual fungus.</title>
        <authorList>
            <person name="Ropars J."/>
            <person name="Sedzielewska K."/>
            <person name="Noel J."/>
            <person name="Charron P."/>
            <person name="Farinelli L."/>
            <person name="Marton T."/>
            <person name="Kruger M."/>
            <person name="Pelin A."/>
            <person name="Brachmann A."/>
            <person name="Corradi N."/>
        </authorList>
    </citation>
    <scope>NUCLEOTIDE SEQUENCE [LARGE SCALE GENOMIC DNA]</scope>
    <source>
        <strain evidence="2 3">A4</strain>
    </source>
</reference>
<keyword evidence="3" id="KW-1185">Reference proteome</keyword>
<comment type="caution">
    <text evidence="2">The sequence shown here is derived from an EMBL/GenBank/DDBJ whole genome shotgun (WGS) entry which is preliminary data.</text>
</comment>
<feature type="region of interest" description="Disordered" evidence="1">
    <location>
        <begin position="55"/>
        <end position="78"/>
    </location>
</feature>
<evidence type="ECO:0000313" key="2">
    <source>
        <dbReference type="EMBL" id="PKY48222.1"/>
    </source>
</evidence>
<accession>A0A2I1GNK7</accession>
<dbReference type="EMBL" id="LLXI01000618">
    <property type="protein sequence ID" value="PKY48222.1"/>
    <property type="molecule type" value="Genomic_DNA"/>
</dbReference>
<protein>
    <submittedName>
        <fullName evidence="2">Uncharacterized protein</fullName>
    </submittedName>
</protein>
<evidence type="ECO:0000313" key="3">
    <source>
        <dbReference type="Proteomes" id="UP000234323"/>
    </source>
</evidence>
<dbReference type="Proteomes" id="UP000234323">
    <property type="component" value="Unassembled WGS sequence"/>
</dbReference>